<protein>
    <submittedName>
        <fullName evidence="3">Diguanylate cyclase (GGDEF)-like protein</fullName>
    </submittedName>
</protein>
<dbReference type="InterPro" id="IPR050706">
    <property type="entry name" value="Cyclic-di-GMP_PDE-like"/>
</dbReference>
<dbReference type="NCBIfam" id="TIGR00254">
    <property type="entry name" value="GGDEF"/>
    <property type="match status" value="1"/>
</dbReference>
<dbReference type="Pfam" id="PF00563">
    <property type="entry name" value="EAL"/>
    <property type="match status" value="1"/>
</dbReference>
<dbReference type="Gene3D" id="3.30.450.40">
    <property type="match status" value="2"/>
</dbReference>
<dbReference type="SMART" id="SM00052">
    <property type="entry name" value="EAL"/>
    <property type="match status" value="1"/>
</dbReference>
<dbReference type="InterPro" id="IPR043128">
    <property type="entry name" value="Rev_trsase/Diguanyl_cyclase"/>
</dbReference>
<dbReference type="CDD" id="cd01949">
    <property type="entry name" value="GGDEF"/>
    <property type="match status" value="1"/>
</dbReference>
<dbReference type="Gene3D" id="1.10.490.10">
    <property type="entry name" value="Globins"/>
    <property type="match status" value="1"/>
</dbReference>
<evidence type="ECO:0000313" key="3">
    <source>
        <dbReference type="EMBL" id="RPE70528.1"/>
    </source>
</evidence>
<dbReference type="PANTHER" id="PTHR33121:SF70">
    <property type="entry name" value="SIGNALING PROTEIN YKOW"/>
    <property type="match status" value="1"/>
</dbReference>
<sequence>MNPSTASFLSLTTQILEGIAKGLSPTMLAEQLCRSAEVLVPGRIASIMRLERDGRLHVFAAPSAPTALRAMLDGLEPGPCSGSCGSAVFLQQPSLVAEIDHDPRWDDRRPVAEAWNLHSCWSWPVWCGDVVAGTFALTSTEPGAPTPEAQALLEFAASLAGTLFRLAELEAEGEPLQDRLRAQARRDPLTGVCNRLGFEEALNERLAAAAQAGTPLTIARLDLDDFRAVNDRHGRATGDACLRQVAEVLQQRLGAHALVARPSGDEFNVVLEGEPPTDTLERTLGEFDLRVPLGNDPLGPAEPVRLTASVGLVRFPADGRDADTLLRRAGEAFLLAKRNKGGGPHCWVWTATLAQALEPPEPDLTTTAAYGAAAQAALQRAQPSLSPVLESLSARFYALIANDASAAPVLAHLTEAEQAHAAQQLIQHLQYILTPDLNVREHQERSRQVGRTHALVGMPTRTFVRSLGFYAQQLRGLISHLPLPAAERRTLAHLVSLRLQTELEWQLDGAQEIRTRYNDLLYQLEAQQRHPSPGMEYLQDALEAVTELPGMVTAGITAPDVQGRFVVEVASQATPLIAAIKRRLGSLVVPSLHEGDPGYAGVVSTAWMTERTVTLASVAKDGAQSPWRDALLDVGIRSAAAVPLSDPSGRITGVLALYGAYPGMFENPVARSFIERLGQTLARGWNRRQEPARTLDPVPVGERRHWRTALFGSGLVMQMQPIVDLRTGLPYQMEALARLRLADGSVLPPGRFLPWLGRAELVRLFRHGLELALARVASWQREGHTLKLSVNLPVEVLLLPECPDWVSSALAQHGLEAERLLIELLEDAEFDDAAGRDEAVAQLAATGVRLAMDDLGSGYSSLVRLRTLPFHTVKIDQGLVREAHRDPARALGFIGALIQLAHNLGLWVVVEGLETPDLIEAAAILGADAGQGYGLARPMDADAVSAWLGQFSLSPERLTPQTALGRVAHDWVLRQRERAHERSA</sequence>
<dbReference type="Gene3D" id="3.30.70.270">
    <property type="match status" value="1"/>
</dbReference>
<proteinExistence type="predicted"/>
<dbReference type="InterPro" id="IPR029787">
    <property type="entry name" value="Nucleotide_cyclase"/>
</dbReference>
<dbReference type="InterPro" id="IPR012292">
    <property type="entry name" value="Globin/Proto"/>
</dbReference>
<evidence type="ECO:0000259" key="2">
    <source>
        <dbReference type="PROSITE" id="PS50887"/>
    </source>
</evidence>
<dbReference type="Gene3D" id="3.20.20.450">
    <property type="entry name" value="EAL domain"/>
    <property type="match status" value="1"/>
</dbReference>
<dbReference type="InterPro" id="IPR035919">
    <property type="entry name" value="EAL_sf"/>
</dbReference>
<gene>
    <name evidence="3" type="ORF">EDC62_1010</name>
</gene>
<dbReference type="Pfam" id="PF00990">
    <property type="entry name" value="GGDEF"/>
    <property type="match status" value="1"/>
</dbReference>
<dbReference type="AlphaFoldDB" id="A0A3N4UKM9"/>
<dbReference type="CDD" id="cd01948">
    <property type="entry name" value="EAL"/>
    <property type="match status" value="1"/>
</dbReference>
<feature type="domain" description="EAL" evidence="1">
    <location>
        <begin position="699"/>
        <end position="952"/>
    </location>
</feature>
<dbReference type="Pfam" id="PF13185">
    <property type="entry name" value="GAF_2"/>
    <property type="match status" value="2"/>
</dbReference>
<evidence type="ECO:0000259" key="1">
    <source>
        <dbReference type="PROSITE" id="PS50883"/>
    </source>
</evidence>
<dbReference type="SUPFAM" id="SSF55073">
    <property type="entry name" value="Nucleotide cyclase"/>
    <property type="match status" value="1"/>
</dbReference>
<dbReference type="PROSITE" id="PS50887">
    <property type="entry name" value="GGDEF"/>
    <property type="match status" value="1"/>
</dbReference>
<dbReference type="RefSeq" id="WP_124221216.1">
    <property type="nucleotide sequence ID" value="NZ_RKQL01000002.1"/>
</dbReference>
<dbReference type="SMART" id="SM00267">
    <property type="entry name" value="GGDEF"/>
    <property type="match status" value="1"/>
</dbReference>
<keyword evidence="4" id="KW-1185">Reference proteome</keyword>
<evidence type="ECO:0000313" key="4">
    <source>
        <dbReference type="Proteomes" id="UP000272193"/>
    </source>
</evidence>
<name>A0A3N4UKM9_9BURK</name>
<dbReference type="PROSITE" id="PS50883">
    <property type="entry name" value="EAL"/>
    <property type="match status" value="1"/>
</dbReference>
<dbReference type="Pfam" id="PF11563">
    <property type="entry name" value="Protoglobin"/>
    <property type="match status" value="1"/>
</dbReference>
<accession>A0A3N4UKM9</accession>
<dbReference type="GO" id="GO:0020037">
    <property type="term" value="F:heme binding"/>
    <property type="evidence" value="ECO:0007669"/>
    <property type="project" value="InterPro"/>
</dbReference>
<dbReference type="GO" id="GO:0071111">
    <property type="term" value="F:cyclic-guanylate-specific phosphodiesterase activity"/>
    <property type="evidence" value="ECO:0007669"/>
    <property type="project" value="InterPro"/>
</dbReference>
<comment type="caution">
    <text evidence="3">The sequence shown here is derived from an EMBL/GenBank/DDBJ whole genome shotgun (WGS) entry which is preliminary data.</text>
</comment>
<dbReference type="OrthoDB" id="9047525at2"/>
<dbReference type="SUPFAM" id="SSF141868">
    <property type="entry name" value="EAL domain-like"/>
    <property type="match status" value="1"/>
</dbReference>
<dbReference type="InterPro" id="IPR001633">
    <property type="entry name" value="EAL_dom"/>
</dbReference>
<feature type="domain" description="GGDEF" evidence="2">
    <location>
        <begin position="214"/>
        <end position="351"/>
    </location>
</feature>
<dbReference type="EMBL" id="RKQL01000002">
    <property type="protein sequence ID" value="RPE70528.1"/>
    <property type="molecule type" value="Genomic_DNA"/>
</dbReference>
<dbReference type="InterPro" id="IPR029016">
    <property type="entry name" value="GAF-like_dom_sf"/>
</dbReference>
<dbReference type="InterPro" id="IPR003018">
    <property type="entry name" value="GAF"/>
</dbReference>
<reference evidence="3 4" key="1">
    <citation type="submission" date="2018-11" db="EMBL/GenBank/DDBJ databases">
        <title>Genomic Encyclopedia of Type Strains, Phase IV (KMG-IV): sequencing the most valuable type-strain genomes for metagenomic binning, comparative biology and taxonomic classification.</title>
        <authorList>
            <person name="Goeker M."/>
        </authorList>
    </citation>
    <scope>NUCLEOTIDE SEQUENCE [LARGE SCALE GENOMIC DNA]</scope>
    <source>
        <strain evidence="3 4">DSM 101684</strain>
    </source>
</reference>
<dbReference type="PANTHER" id="PTHR33121">
    <property type="entry name" value="CYCLIC DI-GMP PHOSPHODIESTERASE PDEF"/>
    <property type="match status" value="1"/>
</dbReference>
<organism evidence="3 4">
    <name type="scientific">Tibeticola sediminis</name>
    <dbReference type="NCBI Taxonomy" id="1917811"/>
    <lineage>
        <taxon>Bacteria</taxon>
        <taxon>Pseudomonadati</taxon>
        <taxon>Pseudomonadota</taxon>
        <taxon>Betaproteobacteria</taxon>
        <taxon>Burkholderiales</taxon>
        <taxon>Comamonadaceae</taxon>
        <taxon>Tibeticola</taxon>
    </lineage>
</organism>
<dbReference type="Proteomes" id="UP000272193">
    <property type="component" value="Unassembled WGS sequence"/>
</dbReference>
<dbReference type="InterPro" id="IPR044398">
    <property type="entry name" value="Globin-sensor_dom"/>
</dbReference>
<dbReference type="GO" id="GO:0019825">
    <property type="term" value="F:oxygen binding"/>
    <property type="evidence" value="ECO:0007669"/>
    <property type="project" value="InterPro"/>
</dbReference>
<dbReference type="SUPFAM" id="SSF55781">
    <property type="entry name" value="GAF domain-like"/>
    <property type="match status" value="2"/>
</dbReference>
<dbReference type="InterPro" id="IPR000160">
    <property type="entry name" value="GGDEF_dom"/>
</dbReference>